<dbReference type="Proteomes" id="UP001155163">
    <property type="component" value="Unassembled WGS sequence"/>
</dbReference>
<comment type="similarity">
    <text evidence="1">Belongs to the histidine acid phosphatase family.</text>
</comment>
<dbReference type="InterPro" id="IPR000560">
    <property type="entry name" value="His_Pase_clade-2"/>
</dbReference>
<dbReference type="PANTHER" id="PTHR11567">
    <property type="entry name" value="ACID PHOSPHATASE-RELATED"/>
    <property type="match status" value="1"/>
</dbReference>
<comment type="caution">
    <text evidence="4">The sequence shown here is derived from an EMBL/GenBank/DDBJ whole genome shotgun (WGS) entry which is preliminary data.</text>
</comment>
<keyword evidence="3" id="KW-0732">Signal</keyword>
<feature type="signal peptide" evidence="3">
    <location>
        <begin position="1"/>
        <end position="24"/>
    </location>
</feature>
<reference evidence="4 5" key="2">
    <citation type="journal article" date="2023" name="Plant Pathol.">
        <title>Dismantling and reorganizing Pseudomonas marginalis sensu#lato.</title>
        <authorList>
            <person name="Sawada H."/>
            <person name="Fujikawa T."/>
            <person name="Satou M."/>
        </authorList>
    </citation>
    <scope>NUCLEOTIDE SEQUENCE [LARGE SCALE GENOMIC DNA]</scope>
    <source>
        <strain evidence="4 5">MAFF 302046</strain>
    </source>
</reference>
<dbReference type="InterPro" id="IPR029033">
    <property type="entry name" value="His_PPase_superfam"/>
</dbReference>
<evidence type="ECO:0000313" key="5">
    <source>
        <dbReference type="Proteomes" id="UP001155163"/>
    </source>
</evidence>
<evidence type="ECO:0000256" key="1">
    <source>
        <dbReference type="ARBA" id="ARBA00005375"/>
    </source>
</evidence>
<keyword evidence="5" id="KW-1185">Reference proteome</keyword>
<dbReference type="InterPro" id="IPR050645">
    <property type="entry name" value="Histidine_acid_phosphatase"/>
</dbReference>
<dbReference type="PROSITE" id="PS00616">
    <property type="entry name" value="HIS_ACID_PHOSPHAT_1"/>
    <property type="match status" value="1"/>
</dbReference>
<sequence length="430" mass="46891">MPALSRITWVFGLLAGSVLPNAQAAPASPAHYVLEKAVQVSRHGVRPPTDMQKMVKATDRAWPTWLVREGELTGHGYLASSLMGAWQANEYRRAGLLTQGCPKAGSFYALSSPKQRTRATIAALMDGMFPGCGQQAQVPPTKLDPLFQTDKLPFAQLDPKQAEAGVRKALGGTLEQAKARLQPDLDRLKAAVCAEGKRCPFYDTPWVLKQNDEGRLKIKGLDMASSIGETIRLAYSEGKPLADVAFGNAPDAQAVSALSRLHRAKYEFVNDTPYIARRGGSQMMNQILLSLEQGTPLETQDPLGNPPAVPLLILVAHDTNISHLRSMIGFHWQLGEYQPDNIPPTGTLMFERYRDSASGERFVRTRFVAQGMDQIRGLTALQGAAQPLQADFNPGGCKPTEVGVLCPLAMFARQVNQAIDRTALTAYQFP</sequence>
<proteinExistence type="inferred from homology"/>
<protein>
    <submittedName>
        <fullName evidence="4">Histidine-type phosphatase</fullName>
    </submittedName>
</protein>
<feature type="chain" id="PRO_5045410514" evidence="3">
    <location>
        <begin position="25"/>
        <end position="430"/>
    </location>
</feature>
<organism evidence="4 5">
    <name type="scientific">Pseudomonas morbosilactucae</name>
    <dbReference type="NCBI Taxonomy" id="2938197"/>
    <lineage>
        <taxon>Bacteria</taxon>
        <taxon>Pseudomonadati</taxon>
        <taxon>Pseudomonadota</taxon>
        <taxon>Gammaproteobacteria</taxon>
        <taxon>Pseudomonadales</taxon>
        <taxon>Pseudomonadaceae</taxon>
        <taxon>Pseudomonas</taxon>
    </lineage>
</organism>
<evidence type="ECO:0000256" key="2">
    <source>
        <dbReference type="ARBA" id="ARBA00022801"/>
    </source>
</evidence>
<dbReference type="Pfam" id="PF00328">
    <property type="entry name" value="His_Phos_2"/>
    <property type="match status" value="1"/>
</dbReference>
<dbReference type="Gene3D" id="3.40.50.1240">
    <property type="entry name" value="Phosphoglycerate mutase-like"/>
    <property type="match status" value="2"/>
</dbReference>
<name>A0ABT0JM03_9PSED</name>
<dbReference type="SUPFAM" id="SSF53254">
    <property type="entry name" value="Phosphoglycerate mutase-like"/>
    <property type="match status" value="1"/>
</dbReference>
<dbReference type="RefSeq" id="WP_268263197.1">
    <property type="nucleotide sequence ID" value="NZ_JALQCX010000047.1"/>
</dbReference>
<gene>
    <name evidence="4" type="ORF">M1B35_23165</name>
</gene>
<keyword evidence="2" id="KW-0378">Hydrolase</keyword>
<dbReference type="PANTHER" id="PTHR11567:SF110">
    <property type="entry name" value="2-PHOSPHOXYLOSE PHOSPHATASE 1"/>
    <property type="match status" value="1"/>
</dbReference>
<accession>A0ABT0JM03</accession>
<evidence type="ECO:0000313" key="4">
    <source>
        <dbReference type="EMBL" id="MCK9816947.1"/>
    </source>
</evidence>
<dbReference type="CDD" id="cd07061">
    <property type="entry name" value="HP_HAP_like"/>
    <property type="match status" value="1"/>
</dbReference>
<dbReference type="InterPro" id="IPR033379">
    <property type="entry name" value="Acid_Pase_AS"/>
</dbReference>
<evidence type="ECO:0000256" key="3">
    <source>
        <dbReference type="SAM" id="SignalP"/>
    </source>
</evidence>
<dbReference type="EMBL" id="JALQCX010000047">
    <property type="protein sequence ID" value="MCK9816947.1"/>
    <property type="molecule type" value="Genomic_DNA"/>
</dbReference>
<reference evidence="4 5" key="1">
    <citation type="journal article" date="2022" name="Int. J. Syst. Evol. Microbiol.">
        <title>Pseudomonas aegrilactucae sp. nov. and Pseudomonas morbosilactucae sp. nov., pathogens causing bacterial rot of lettuce in Japan.</title>
        <authorList>
            <person name="Sawada H."/>
            <person name="Fujikawa T."/>
            <person name="Satou M."/>
        </authorList>
    </citation>
    <scope>NUCLEOTIDE SEQUENCE [LARGE SCALE GENOMIC DNA]</scope>
    <source>
        <strain evidence="4 5">MAFF 302046</strain>
    </source>
</reference>